<feature type="domain" description="Pirin N-terminal" evidence="4">
    <location>
        <begin position="10"/>
        <end position="119"/>
    </location>
</feature>
<dbReference type="RefSeq" id="WP_201094314.1">
    <property type="nucleotide sequence ID" value="NZ_CP067393.1"/>
</dbReference>
<dbReference type="GO" id="GO:0046872">
    <property type="term" value="F:metal ion binding"/>
    <property type="evidence" value="ECO:0007669"/>
    <property type="project" value="UniProtKB-KW"/>
</dbReference>
<sequence length="230" mass="26727">MIYLREAEARGYANHGWLESYHTFSFADYYDPNFMGFATIRVINEDRVQPDKGFGKHPHKNMEILSYVLQGAIEHQDSMGHKEQVKAGEFQIMSAGTGLHHSEYNPSADELLHFYQIWIIPDKERLQPRYETRNFASKVGKQLILSPDARDDSLKVFQDMQLWRWKLEQDERHEYIIPEKHDKVWIQVISGEIIVNSTHAHTSDGIAIADEQKVTIEAVKPSEILVFELS</sequence>
<keyword evidence="2" id="KW-0479">Metal-binding</keyword>
<dbReference type="FunFam" id="2.60.120.10:FF:000021">
    <property type="entry name" value="Quercetin 2,3-dioxygenase"/>
    <property type="match status" value="1"/>
</dbReference>
<dbReference type="Proteomes" id="UP000595278">
    <property type="component" value="Chromosome"/>
</dbReference>
<proteinExistence type="inferred from homology"/>
<dbReference type="CDD" id="cd20311">
    <property type="entry name" value="cupin_Yhhw_C"/>
    <property type="match status" value="1"/>
</dbReference>
<reference evidence="6 7" key="1">
    <citation type="submission" date="2021-01" db="EMBL/GenBank/DDBJ databases">
        <title>Entomomonas sp. F2A isolated from a house cricket (Acheta domesticus).</title>
        <authorList>
            <person name="Spergser J."/>
            <person name="Busse H.-J."/>
        </authorList>
    </citation>
    <scope>NUCLEOTIDE SEQUENCE [LARGE SCALE GENOMIC DNA]</scope>
    <source>
        <strain evidence="6 7">F2A</strain>
    </source>
</reference>
<dbReference type="KEGG" id="eaz:JHT90_03765"/>
<dbReference type="InterPro" id="IPR041602">
    <property type="entry name" value="Quercetinase_C"/>
</dbReference>
<dbReference type="PANTHER" id="PTHR43212:SF3">
    <property type="entry name" value="QUERCETIN 2,3-DIOXYGENASE"/>
    <property type="match status" value="1"/>
</dbReference>
<dbReference type="Pfam" id="PF02678">
    <property type="entry name" value="Pirin"/>
    <property type="match status" value="1"/>
</dbReference>
<dbReference type="PANTHER" id="PTHR43212">
    <property type="entry name" value="QUERCETIN 2,3-DIOXYGENASE"/>
    <property type="match status" value="1"/>
</dbReference>
<protein>
    <submittedName>
        <fullName evidence="6">Pirin family protein</fullName>
    </submittedName>
</protein>
<keyword evidence="7" id="KW-1185">Reference proteome</keyword>
<evidence type="ECO:0000256" key="1">
    <source>
        <dbReference type="ARBA" id="ARBA00008416"/>
    </source>
</evidence>
<comment type="cofactor">
    <cofactor evidence="2">
        <name>Fe cation</name>
        <dbReference type="ChEBI" id="CHEBI:24875"/>
    </cofactor>
    <text evidence="2">Binds 1 Fe cation per subunit.</text>
</comment>
<dbReference type="InterPro" id="IPR011051">
    <property type="entry name" value="RmlC_Cupin_sf"/>
</dbReference>
<dbReference type="CDD" id="cd02910">
    <property type="entry name" value="cupin_Yhhw_N"/>
    <property type="match status" value="1"/>
</dbReference>
<evidence type="ECO:0000259" key="4">
    <source>
        <dbReference type="Pfam" id="PF02678"/>
    </source>
</evidence>
<dbReference type="SUPFAM" id="SSF51182">
    <property type="entry name" value="RmlC-like cupins"/>
    <property type="match status" value="1"/>
</dbReference>
<accession>A0A974NGJ1</accession>
<gene>
    <name evidence="6" type="ORF">JHT90_03765</name>
</gene>
<keyword evidence="2" id="KW-0408">Iron</keyword>
<feature type="binding site" evidence="2">
    <location>
        <position position="101"/>
    </location>
    <ligand>
        <name>Fe cation</name>
        <dbReference type="ChEBI" id="CHEBI:24875"/>
    </ligand>
</feature>
<dbReference type="InterPro" id="IPR014710">
    <property type="entry name" value="RmlC-like_jellyroll"/>
</dbReference>
<dbReference type="PIRSF" id="PIRSF006232">
    <property type="entry name" value="Pirin"/>
    <property type="match status" value="1"/>
</dbReference>
<feature type="binding site" evidence="2">
    <location>
        <position position="59"/>
    </location>
    <ligand>
        <name>Fe cation</name>
        <dbReference type="ChEBI" id="CHEBI:24875"/>
    </ligand>
</feature>
<evidence type="ECO:0000256" key="3">
    <source>
        <dbReference type="RuleBase" id="RU003457"/>
    </source>
</evidence>
<dbReference type="AlphaFoldDB" id="A0A974NGJ1"/>
<evidence type="ECO:0000259" key="5">
    <source>
        <dbReference type="Pfam" id="PF17954"/>
    </source>
</evidence>
<dbReference type="Gene3D" id="2.60.120.10">
    <property type="entry name" value="Jelly Rolls"/>
    <property type="match status" value="2"/>
</dbReference>
<name>A0A974NGJ1_9GAMM</name>
<dbReference type="InterPro" id="IPR012093">
    <property type="entry name" value="Pirin"/>
</dbReference>
<feature type="binding site" evidence="2">
    <location>
        <position position="57"/>
    </location>
    <ligand>
        <name>Fe cation</name>
        <dbReference type="ChEBI" id="CHEBI:24875"/>
    </ligand>
</feature>
<feature type="binding site" evidence="2">
    <location>
        <position position="103"/>
    </location>
    <ligand>
        <name>Fe cation</name>
        <dbReference type="ChEBI" id="CHEBI:24875"/>
    </ligand>
</feature>
<dbReference type="Pfam" id="PF17954">
    <property type="entry name" value="Pirin_C_2"/>
    <property type="match status" value="1"/>
</dbReference>
<feature type="domain" description="Quercetin 2,3-dioxygenase C-terminal cupin" evidence="5">
    <location>
        <begin position="143"/>
        <end position="229"/>
    </location>
</feature>
<evidence type="ECO:0000313" key="7">
    <source>
        <dbReference type="Proteomes" id="UP000595278"/>
    </source>
</evidence>
<dbReference type="InterPro" id="IPR003829">
    <property type="entry name" value="Pirin_N_dom"/>
</dbReference>
<dbReference type="EMBL" id="CP067393">
    <property type="protein sequence ID" value="QQP86370.1"/>
    <property type="molecule type" value="Genomic_DNA"/>
</dbReference>
<evidence type="ECO:0000256" key="2">
    <source>
        <dbReference type="PIRSR" id="PIRSR006232-1"/>
    </source>
</evidence>
<evidence type="ECO:0000313" key="6">
    <source>
        <dbReference type="EMBL" id="QQP86370.1"/>
    </source>
</evidence>
<comment type="similarity">
    <text evidence="1 3">Belongs to the pirin family.</text>
</comment>
<organism evidence="6 7">
    <name type="scientific">Entomomonas asaccharolytica</name>
    <dbReference type="NCBI Taxonomy" id="2785331"/>
    <lineage>
        <taxon>Bacteria</taxon>
        <taxon>Pseudomonadati</taxon>
        <taxon>Pseudomonadota</taxon>
        <taxon>Gammaproteobacteria</taxon>
        <taxon>Pseudomonadales</taxon>
        <taxon>Pseudomonadaceae</taxon>
        <taxon>Entomomonas</taxon>
    </lineage>
</organism>